<evidence type="ECO:0000313" key="8">
    <source>
        <dbReference type="Proteomes" id="UP001143543"/>
    </source>
</evidence>
<dbReference type="InterPro" id="IPR003154">
    <property type="entry name" value="S1/P1nuclease"/>
</dbReference>
<dbReference type="CDD" id="cd11010">
    <property type="entry name" value="S1-P1_nuclease"/>
    <property type="match status" value="1"/>
</dbReference>
<dbReference type="Proteomes" id="UP001143543">
    <property type="component" value="Unassembled WGS sequence"/>
</dbReference>
<keyword evidence="6" id="KW-0325">Glycoprotein</keyword>
<keyword evidence="3 7" id="KW-0255">Endonuclease</keyword>
<keyword evidence="5" id="KW-1015">Disulfide bond</keyword>
<dbReference type="Pfam" id="PF02265">
    <property type="entry name" value="S1-P1_nuclease"/>
    <property type="match status" value="1"/>
</dbReference>
<dbReference type="PANTHER" id="PTHR33146">
    <property type="entry name" value="ENDONUCLEASE 4"/>
    <property type="match status" value="1"/>
</dbReference>
<gene>
    <name evidence="7" type="ORF">Y10_13130</name>
</gene>
<evidence type="ECO:0000256" key="4">
    <source>
        <dbReference type="ARBA" id="ARBA00022801"/>
    </source>
</evidence>
<keyword evidence="8" id="KW-1185">Reference proteome</keyword>
<evidence type="ECO:0000256" key="1">
    <source>
        <dbReference type="ARBA" id="ARBA00022722"/>
    </source>
</evidence>
<keyword evidence="4" id="KW-0378">Hydrolase</keyword>
<dbReference type="PANTHER" id="PTHR33146:SF26">
    <property type="entry name" value="ENDONUCLEASE 4"/>
    <property type="match status" value="1"/>
</dbReference>
<evidence type="ECO:0000256" key="6">
    <source>
        <dbReference type="ARBA" id="ARBA00023180"/>
    </source>
</evidence>
<dbReference type="InterPro" id="IPR008947">
    <property type="entry name" value="PLipase_C/P1_nuclease_dom_sf"/>
</dbReference>
<dbReference type="GO" id="GO:0004519">
    <property type="term" value="F:endonuclease activity"/>
    <property type="evidence" value="ECO:0007669"/>
    <property type="project" value="UniProtKB-KW"/>
</dbReference>
<keyword evidence="1" id="KW-0540">Nuclease</keyword>
<evidence type="ECO:0000256" key="2">
    <source>
        <dbReference type="ARBA" id="ARBA00022723"/>
    </source>
</evidence>
<dbReference type="Gene3D" id="1.10.575.10">
    <property type="entry name" value="P1 Nuclease"/>
    <property type="match status" value="1"/>
</dbReference>
<evidence type="ECO:0000256" key="3">
    <source>
        <dbReference type="ARBA" id="ARBA00022759"/>
    </source>
</evidence>
<name>A0ABQ5MHQ5_9FLAO</name>
<comment type="caution">
    <text evidence="7">The sequence shown here is derived from an EMBL/GenBank/DDBJ whole genome shotgun (WGS) entry which is preliminary data.</text>
</comment>
<sequence>MLNASNEQPVMWGATGHRVTGEVAADYIKKSTARKIEKLLDGHGLAEVSTFGDDIKSDKRFRKFGAWHYVNIDPGKEYGDEPASAYGDIIKGIDTCMVVLKSETATKADKQFYLKMLVHLVGDLHQPLHVGKAEDLGGNKIKVTWFREDSNLHRVWDSEMLDHYNMSYTEISGNFPELTKNQVKQLQKGSVLDWVNETRKLVDKVYASAKDGDDLGYRYMYDHFGEVQEQLEKGGVRLAKLLDEAFK</sequence>
<evidence type="ECO:0000256" key="5">
    <source>
        <dbReference type="ARBA" id="ARBA00023157"/>
    </source>
</evidence>
<evidence type="ECO:0000313" key="7">
    <source>
        <dbReference type="EMBL" id="GLB48945.1"/>
    </source>
</evidence>
<dbReference type="SUPFAM" id="SSF48537">
    <property type="entry name" value="Phospholipase C/P1 nuclease"/>
    <property type="match status" value="1"/>
</dbReference>
<organism evidence="7 8">
    <name type="scientific">Neptunitalea lumnitzerae</name>
    <dbReference type="NCBI Taxonomy" id="2965509"/>
    <lineage>
        <taxon>Bacteria</taxon>
        <taxon>Pseudomonadati</taxon>
        <taxon>Bacteroidota</taxon>
        <taxon>Flavobacteriia</taxon>
        <taxon>Flavobacteriales</taxon>
        <taxon>Flavobacteriaceae</taxon>
        <taxon>Neptunitalea</taxon>
    </lineage>
</organism>
<dbReference type="EMBL" id="BRVO01000001">
    <property type="protein sequence ID" value="GLB48945.1"/>
    <property type="molecule type" value="Genomic_DNA"/>
</dbReference>
<accession>A0ABQ5MHQ5</accession>
<keyword evidence="2" id="KW-0479">Metal-binding</keyword>
<proteinExistence type="predicted"/>
<protein>
    <submittedName>
        <fullName evidence="7">Endonuclease</fullName>
    </submittedName>
</protein>
<reference evidence="7" key="1">
    <citation type="submission" date="2022-07" db="EMBL/GenBank/DDBJ databases">
        <title>Taxonomy of Novel Oxalotrophic and Methylotrophic Bacteria.</title>
        <authorList>
            <person name="Sahin N."/>
            <person name="Tani A."/>
        </authorList>
    </citation>
    <scope>NUCLEOTIDE SEQUENCE</scope>
    <source>
        <strain evidence="7">Y10</strain>
    </source>
</reference>